<dbReference type="SUPFAM" id="SSF56349">
    <property type="entry name" value="DNA breaking-rejoining enzymes"/>
    <property type="match status" value="1"/>
</dbReference>
<feature type="domain" description="Tyr recombinase" evidence="3">
    <location>
        <begin position="133"/>
        <end position="332"/>
    </location>
</feature>
<dbReference type="InterPro" id="IPR011010">
    <property type="entry name" value="DNA_brk_join_enz"/>
</dbReference>
<keyword evidence="4" id="KW-1185">Reference proteome</keyword>
<dbReference type="InterPro" id="IPR010998">
    <property type="entry name" value="Integrase_recombinase_N"/>
</dbReference>
<dbReference type="InterPro" id="IPR052925">
    <property type="entry name" value="Phage_Integrase-like_Recomb"/>
</dbReference>
<dbReference type="PROSITE" id="PS51898">
    <property type="entry name" value="TYR_RECOMBINASE"/>
    <property type="match status" value="1"/>
</dbReference>
<dbReference type="PANTHER" id="PTHR34605:SF3">
    <property type="entry name" value="P CELL-TYPE AGGLUTINATION PROTEIN MAP4-LIKE-RELATED"/>
    <property type="match status" value="1"/>
</dbReference>
<accession>A0ABM0M5T5</accession>
<gene>
    <name evidence="5" type="primary">LOC102802621</name>
</gene>
<dbReference type="InterPro" id="IPR002104">
    <property type="entry name" value="Integrase_catalytic"/>
</dbReference>
<dbReference type="GeneID" id="102802621"/>
<dbReference type="Gene3D" id="1.10.150.130">
    <property type="match status" value="1"/>
</dbReference>
<name>A0ABM0M5T5_SACKO</name>
<keyword evidence="1" id="KW-0238">DNA-binding</keyword>
<feature type="non-terminal residue" evidence="5">
    <location>
        <position position="1"/>
    </location>
</feature>
<organism evidence="4 5">
    <name type="scientific">Saccoglossus kowalevskii</name>
    <name type="common">Acorn worm</name>
    <dbReference type="NCBI Taxonomy" id="10224"/>
    <lineage>
        <taxon>Eukaryota</taxon>
        <taxon>Metazoa</taxon>
        <taxon>Hemichordata</taxon>
        <taxon>Enteropneusta</taxon>
        <taxon>Harrimaniidae</taxon>
        <taxon>Saccoglossus</taxon>
    </lineage>
</organism>
<dbReference type="Proteomes" id="UP000694865">
    <property type="component" value="Unplaced"/>
</dbReference>
<evidence type="ECO:0000256" key="1">
    <source>
        <dbReference type="ARBA" id="ARBA00023125"/>
    </source>
</evidence>
<protein>
    <submittedName>
        <fullName evidence="5">Uncharacterized protein LOC102802621</fullName>
    </submittedName>
</protein>
<keyword evidence="2" id="KW-0233">DNA recombination</keyword>
<sequence length="338" mass="37755">ETVSPLTGASNTARPRQLLSTTVTRLEQQAHQFMLHRLSAATRRTYSSGQSRYRLFCQQHRLTPVPVTPRLATLFVTRLAMEGLVYKSIKVYLAAIVSLNAETGHTEDIASNNMLRHVLQGIKRDHGDPIRPRLPITMTLIRKIKNALRSHPAIHVNDKLMLWSAFTLAFFGFLRVSEFTAISASTFDNDGTLLGSDVQLTDDLIVTIKASKTDPFRRGQVVTIAPTQSSICAVRAFRNYNPAALNAPAFCFTNGKFLTRQAVTYHLRDLLLRAEVPNVSNYASHSFRSGAATTAAEANLPDWLIKVLGRWRSDAYQLYITTPTDIIRKVPATLAQHR</sequence>
<evidence type="ECO:0000256" key="2">
    <source>
        <dbReference type="ARBA" id="ARBA00023172"/>
    </source>
</evidence>
<proteinExistence type="predicted"/>
<dbReference type="RefSeq" id="XP_006815376.1">
    <property type="nucleotide sequence ID" value="XM_006815313.1"/>
</dbReference>
<evidence type="ECO:0000259" key="3">
    <source>
        <dbReference type="PROSITE" id="PS51898"/>
    </source>
</evidence>
<evidence type="ECO:0000313" key="5">
    <source>
        <dbReference type="RefSeq" id="XP_006815376.1"/>
    </source>
</evidence>
<dbReference type="InterPro" id="IPR013762">
    <property type="entry name" value="Integrase-like_cat_sf"/>
</dbReference>
<reference evidence="5" key="1">
    <citation type="submission" date="2025-08" db="UniProtKB">
        <authorList>
            <consortium name="RefSeq"/>
        </authorList>
    </citation>
    <scope>IDENTIFICATION</scope>
    <source>
        <tissue evidence="5">Testes</tissue>
    </source>
</reference>
<dbReference type="SUPFAM" id="SSF47823">
    <property type="entry name" value="lambda integrase-like, N-terminal domain"/>
    <property type="match status" value="1"/>
</dbReference>
<dbReference type="Gene3D" id="1.10.443.10">
    <property type="entry name" value="Intergrase catalytic core"/>
    <property type="match status" value="1"/>
</dbReference>
<evidence type="ECO:0000313" key="4">
    <source>
        <dbReference type="Proteomes" id="UP000694865"/>
    </source>
</evidence>
<dbReference type="PANTHER" id="PTHR34605">
    <property type="entry name" value="PHAGE_INTEGRASE DOMAIN-CONTAINING PROTEIN"/>
    <property type="match status" value="1"/>
</dbReference>